<feature type="compositionally biased region" description="Low complexity" evidence="1">
    <location>
        <begin position="168"/>
        <end position="180"/>
    </location>
</feature>
<organism evidence="2 3">
    <name type="scientific">Paraconexibacter algicola</name>
    <dbReference type="NCBI Taxonomy" id="2133960"/>
    <lineage>
        <taxon>Bacteria</taxon>
        <taxon>Bacillati</taxon>
        <taxon>Actinomycetota</taxon>
        <taxon>Thermoleophilia</taxon>
        <taxon>Solirubrobacterales</taxon>
        <taxon>Paraconexibacteraceae</taxon>
        <taxon>Paraconexibacter</taxon>
    </lineage>
</organism>
<dbReference type="Proteomes" id="UP000240739">
    <property type="component" value="Unassembled WGS sequence"/>
</dbReference>
<dbReference type="AlphaFoldDB" id="A0A2T4UL90"/>
<evidence type="ECO:0000256" key="1">
    <source>
        <dbReference type="SAM" id="MobiDB-lite"/>
    </source>
</evidence>
<sequence>MSPPSTDSPAEHLQDELRAGADAAQETAAHVGQQARERARSEIDDRTTHAAGRLREGAQDARAVAEHLRGEGRDAPARFVEHAAERVDGAGRYLTEADADRLIRDAEAYARRNPAAVVVGGLALGFAASRLLSASSGGRRSTSADQESPGTGSDRPRALPPSNAAVDGAPGAGFPTGAPAAPGPSTPAYAAPPADAP</sequence>
<evidence type="ECO:0000313" key="3">
    <source>
        <dbReference type="Proteomes" id="UP000240739"/>
    </source>
</evidence>
<name>A0A2T4UL90_9ACTN</name>
<dbReference type="OrthoDB" id="5772479at2"/>
<proteinExistence type="predicted"/>
<dbReference type="RefSeq" id="WP_107568653.1">
    <property type="nucleotide sequence ID" value="NZ_PYYB01000001.1"/>
</dbReference>
<keyword evidence="3" id="KW-1185">Reference proteome</keyword>
<comment type="caution">
    <text evidence="2">The sequence shown here is derived from an EMBL/GenBank/DDBJ whole genome shotgun (WGS) entry which is preliminary data.</text>
</comment>
<reference evidence="2 3" key="1">
    <citation type="submission" date="2018-03" db="EMBL/GenBank/DDBJ databases">
        <title>Aquarubrobacter algicola gen. nov., sp. nov., a novel actinobacterium isolated from shallow eutrophic lake during the end of cyanobacterial harmful algal blooms.</title>
        <authorList>
            <person name="Chun S.J."/>
        </authorList>
    </citation>
    <scope>NUCLEOTIDE SEQUENCE [LARGE SCALE GENOMIC DNA]</scope>
    <source>
        <strain evidence="2 3">Seoho-28</strain>
    </source>
</reference>
<feature type="compositionally biased region" description="Low complexity" evidence="1">
    <location>
        <begin position="186"/>
        <end position="197"/>
    </location>
</feature>
<feature type="region of interest" description="Disordered" evidence="1">
    <location>
        <begin position="1"/>
        <end position="63"/>
    </location>
</feature>
<feature type="compositionally biased region" description="Basic and acidic residues" evidence="1">
    <location>
        <begin position="35"/>
        <end position="63"/>
    </location>
</feature>
<gene>
    <name evidence="2" type="ORF">C7Y72_10295</name>
</gene>
<feature type="compositionally biased region" description="Basic and acidic residues" evidence="1">
    <location>
        <begin position="9"/>
        <end position="19"/>
    </location>
</feature>
<feature type="region of interest" description="Disordered" evidence="1">
    <location>
        <begin position="133"/>
        <end position="197"/>
    </location>
</feature>
<feature type="compositionally biased region" description="Low complexity" evidence="1">
    <location>
        <begin position="133"/>
        <end position="144"/>
    </location>
</feature>
<evidence type="ECO:0000313" key="2">
    <source>
        <dbReference type="EMBL" id="PTL60009.1"/>
    </source>
</evidence>
<protein>
    <submittedName>
        <fullName evidence="2">Uncharacterized protein</fullName>
    </submittedName>
</protein>
<dbReference type="EMBL" id="PYYB01000001">
    <property type="protein sequence ID" value="PTL60009.1"/>
    <property type="molecule type" value="Genomic_DNA"/>
</dbReference>
<accession>A0A2T4UL90</accession>